<dbReference type="PROSITE" id="PS00860">
    <property type="entry name" value="GTP_CYCLOHYDROL_1_2"/>
    <property type="match status" value="1"/>
</dbReference>
<keyword evidence="9" id="KW-1185">Reference proteome</keyword>
<dbReference type="InterPro" id="IPR043133">
    <property type="entry name" value="GTP-CH-I_C/QueF"/>
</dbReference>
<evidence type="ECO:0000259" key="7">
    <source>
        <dbReference type="Pfam" id="PF01227"/>
    </source>
</evidence>
<dbReference type="HAMAP" id="MF_00223">
    <property type="entry name" value="FolE"/>
    <property type="match status" value="1"/>
</dbReference>
<dbReference type="GO" id="GO:0003934">
    <property type="term" value="F:GTP cyclohydrolase I activity"/>
    <property type="evidence" value="ECO:0007669"/>
    <property type="project" value="UniProtKB-EC"/>
</dbReference>
<gene>
    <name evidence="6 8" type="primary">folE</name>
    <name evidence="8" type="ORF">P1P91_09025</name>
</gene>
<name>A0ABY9YX44_9GAMM</name>
<comment type="pathway">
    <text evidence="2 6">Cofactor biosynthesis; 7,8-dihydroneopterin triphosphate biosynthesis; 7,8-dihydroneopterin triphosphate from GTP: step 1/1.</text>
</comment>
<evidence type="ECO:0000313" key="8">
    <source>
        <dbReference type="EMBL" id="WNK19025.1"/>
    </source>
</evidence>
<evidence type="ECO:0000313" key="9">
    <source>
        <dbReference type="Proteomes" id="UP001301869"/>
    </source>
</evidence>
<dbReference type="PANTHER" id="PTHR11109:SF7">
    <property type="entry name" value="GTP CYCLOHYDROLASE 1"/>
    <property type="match status" value="1"/>
</dbReference>
<feature type="binding site" evidence="6">
    <location>
        <position position="78"/>
    </location>
    <ligand>
        <name>Zn(2+)</name>
        <dbReference type="ChEBI" id="CHEBI:29105"/>
    </ligand>
</feature>
<feature type="binding site" evidence="6">
    <location>
        <position position="81"/>
    </location>
    <ligand>
        <name>Zn(2+)</name>
        <dbReference type="ChEBI" id="CHEBI:29105"/>
    </ligand>
</feature>
<comment type="subunit">
    <text evidence="6">Homopolymer.</text>
</comment>
<keyword evidence="6" id="KW-0342">GTP-binding</keyword>
<dbReference type="Proteomes" id="UP001301869">
    <property type="component" value="Chromosome"/>
</dbReference>
<keyword evidence="6" id="KW-0479">Metal-binding</keyword>
<dbReference type="InterPro" id="IPR043134">
    <property type="entry name" value="GTP-CH-I_N"/>
</dbReference>
<evidence type="ECO:0000256" key="3">
    <source>
        <dbReference type="ARBA" id="ARBA00008085"/>
    </source>
</evidence>
<comment type="similarity">
    <text evidence="3 6">Belongs to the GTP cyclohydrolase I family.</text>
</comment>
<reference evidence="8 9" key="1">
    <citation type="submission" date="2023-03" db="EMBL/GenBank/DDBJ databases">
        <title>Halomonas sp. nov., isolated from Korean tranditional fermented seafood 'Jeotgal'.</title>
        <authorList>
            <person name="Kim B."/>
            <person name="Shin N.-R."/>
        </authorList>
    </citation>
    <scope>NUCLEOTIDE SEQUENCE [LARGE SCALE GENOMIC DNA]</scope>
    <source>
        <strain evidence="8 9">SG2L-4</strain>
    </source>
</reference>
<keyword evidence="6" id="KW-0862">Zinc</keyword>
<evidence type="ECO:0000256" key="6">
    <source>
        <dbReference type="HAMAP-Rule" id="MF_00223"/>
    </source>
</evidence>
<dbReference type="NCBIfam" id="NF006825">
    <property type="entry name" value="PRK09347.1-2"/>
    <property type="match status" value="1"/>
</dbReference>
<dbReference type="InterPro" id="IPR020602">
    <property type="entry name" value="GTP_CycHdrlase_I_dom"/>
</dbReference>
<accession>A0ABY9YX44</accession>
<dbReference type="NCBIfam" id="NF006826">
    <property type="entry name" value="PRK09347.1-3"/>
    <property type="match status" value="1"/>
</dbReference>
<protein>
    <recommendedName>
        <fullName evidence="6">GTP cyclohydrolase 1</fullName>
        <ecNumber evidence="6">3.5.4.16</ecNumber>
    </recommendedName>
    <alternativeName>
        <fullName evidence="6">GTP cyclohydrolase I</fullName>
        <shortName evidence="6">GTP-CH-I</shortName>
    </alternativeName>
</protein>
<organism evidence="8 9">
    <name type="scientific">Halomonas piscis</name>
    <dbReference type="NCBI Taxonomy" id="3031727"/>
    <lineage>
        <taxon>Bacteria</taxon>
        <taxon>Pseudomonadati</taxon>
        <taxon>Pseudomonadota</taxon>
        <taxon>Gammaproteobacteria</taxon>
        <taxon>Oceanospirillales</taxon>
        <taxon>Halomonadaceae</taxon>
        <taxon>Halomonas</taxon>
    </lineage>
</organism>
<sequence length="186" mass="20939">MTDETDDIARHYRQIMALLGEDPDREGLRDTPERTAKAMQFLTAGYHQTLEEIVNGAVFDSQSDEMVLVKDIELYSICEHHLLPFIGKCHVAYMPNGKVLGLSKFARITDMFARRLQIQENLTLQIAEAVQEVTAARGVAVVIEAQHLCMMMRGVEKQNSSMSSSVMLGAFRSNQSTRQEFLTLIS</sequence>
<dbReference type="Gene3D" id="1.10.286.10">
    <property type="match status" value="1"/>
</dbReference>
<dbReference type="EMBL" id="CP119391">
    <property type="protein sequence ID" value="WNK19025.1"/>
    <property type="molecule type" value="Genomic_DNA"/>
</dbReference>
<dbReference type="Pfam" id="PF01227">
    <property type="entry name" value="GTP_cyclohydroI"/>
    <property type="match status" value="1"/>
</dbReference>
<dbReference type="InterPro" id="IPR018234">
    <property type="entry name" value="GTP_CycHdrlase_I_CS"/>
</dbReference>
<evidence type="ECO:0000256" key="2">
    <source>
        <dbReference type="ARBA" id="ARBA00005080"/>
    </source>
</evidence>
<evidence type="ECO:0000256" key="4">
    <source>
        <dbReference type="ARBA" id="ARBA00022563"/>
    </source>
</evidence>
<evidence type="ECO:0000256" key="5">
    <source>
        <dbReference type="ARBA" id="ARBA00022801"/>
    </source>
</evidence>
<dbReference type="NCBIfam" id="TIGR00063">
    <property type="entry name" value="folE"/>
    <property type="match status" value="1"/>
</dbReference>
<keyword evidence="5 6" id="KW-0378">Hydrolase</keyword>
<dbReference type="EC" id="3.5.4.16" evidence="6"/>
<dbReference type="PROSITE" id="PS00859">
    <property type="entry name" value="GTP_CYCLOHYDROL_1_1"/>
    <property type="match status" value="1"/>
</dbReference>
<keyword evidence="4 6" id="KW-0554">One-carbon metabolism</keyword>
<dbReference type="PANTHER" id="PTHR11109">
    <property type="entry name" value="GTP CYCLOHYDROLASE I"/>
    <property type="match status" value="1"/>
</dbReference>
<keyword evidence="6" id="KW-0547">Nucleotide-binding</keyword>
<dbReference type="RefSeq" id="WP_311882083.1">
    <property type="nucleotide sequence ID" value="NZ_CP119391.1"/>
</dbReference>
<proteinExistence type="inferred from homology"/>
<dbReference type="SUPFAM" id="SSF55620">
    <property type="entry name" value="Tetrahydrobiopterin biosynthesis enzymes-like"/>
    <property type="match status" value="1"/>
</dbReference>
<evidence type="ECO:0000256" key="1">
    <source>
        <dbReference type="ARBA" id="ARBA00001052"/>
    </source>
</evidence>
<feature type="domain" description="GTP cyclohydrolase I" evidence="7">
    <location>
        <begin position="9"/>
        <end position="185"/>
    </location>
</feature>
<dbReference type="InterPro" id="IPR001474">
    <property type="entry name" value="GTP_CycHdrlase_I"/>
</dbReference>
<dbReference type="Gene3D" id="3.30.1130.10">
    <property type="match status" value="1"/>
</dbReference>
<comment type="catalytic activity">
    <reaction evidence="1 6">
        <text>GTP + H2O = 7,8-dihydroneopterin 3'-triphosphate + formate + H(+)</text>
        <dbReference type="Rhea" id="RHEA:17473"/>
        <dbReference type="ChEBI" id="CHEBI:15377"/>
        <dbReference type="ChEBI" id="CHEBI:15378"/>
        <dbReference type="ChEBI" id="CHEBI:15740"/>
        <dbReference type="ChEBI" id="CHEBI:37565"/>
        <dbReference type="ChEBI" id="CHEBI:58462"/>
        <dbReference type="EC" id="3.5.4.16"/>
    </reaction>
</comment>
<feature type="binding site" evidence="6">
    <location>
        <position position="149"/>
    </location>
    <ligand>
        <name>Zn(2+)</name>
        <dbReference type="ChEBI" id="CHEBI:29105"/>
    </ligand>
</feature>